<dbReference type="CDD" id="cd09110">
    <property type="entry name" value="PLDc_CLS_1"/>
    <property type="match status" value="1"/>
</dbReference>
<dbReference type="GO" id="GO:0008808">
    <property type="term" value="F:cardiolipin synthase activity"/>
    <property type="evidence" value="ECO:0007669"/>
    <property type="project" value="UniProtKB-UniRule"/>
</dbReference>
<evidence type="ECO:0000256" key="12">
    <source>
        <dbReference type="HAMAP-Rule" id="MF_01916"/>
    </source>
</evidence>
<gene>
    <name evidence="15" type="ORF">CRIB_2308</name>
</gene>
<comment type="similarity">
    <text evidence="12">Belongs to the phospholipase D family. Cardiolipin synthase subfamily.</text>
</comment>
<comment type="catalytic activity">
    <reaction evidence="12">
        <text>2 a 1,2-diacyl-sn-glycero-3-phospho-(1'-sn-glycerol) = a cardiolipin + glycerol</text>
        <dbReference type="Rhea" id="RHEA:31451"/>
        <dbReference type="ChEBI" id="CHEBI:17754"/>
        <dbReference type="ChEBI" id="CHEBI:62237"/>
        <dbReference type="ChEBI" id="CHEBI:64716"/>
    </reaction>
</comment>
<dbReference type="EC" id="2.7.8.-" evidence="12 13"/>
<organism evidence="15 16">
    <name type="scientific">Romboutsia ilealis</name>
    <dbReference type="NCBI Taxonomy" id="1115758"/>
    <lineage>
        <taxon>Bacteria</taxon>
        <taxon>Bacillati</taxon>
        <taxon>Bacillota</taxon>
        <taxon>Clostridia</taxon>
        <taxon>Peptostreptococcales</taxon>
        <taxon>Peptostreptococcaceae</taxon>
        <taxon>Romboutsia</taxon>
    </lineage>
</organism>
<dbReference type="Pfam" id="PF13091">
    <property type="entry name" value="PLDc_2"/>
    <property type="match status" value="2"/>
</dbReference>
<sequence length="497" mass="57478">MSVGGILFLSYLIISYIAGALISMTIILENRDPAKTMTWLLIFILLPGLGIVIYAVFGRNIRKIKMLRTQKLATDIKDKNLFENLDEIEELVTLEQKSIKNNRILNDLEDEDFVKRRVISLLLNTGVFPFTTNNNIEVYVDGNQKFERLLKDIENAKEYIHLEYFIIKESEIGTKIKNALIEKAKQGVKVRILYDDVGCWRFWFHRNFFNEMRKYSIQIEPFIPNKFPILGGKLNYRNHRKIVVIDGSIGYTGGINIGDEYLGRNKKFGYWRDTHIRVEGTSVYMLQMIFLTDWYYTTKEILLTKRFFPKIGHCGNSMVQVVASGPDSDWEAIHYAYFSAICQAKKSIYIETPYFIPDESLLKALNSAALSGVDVRIIFPKIADHKIVNTASYSYFSDILKSGGKVYLYTKGFIHSKVIIIDDKITSTGSANMDLRSFMLNFEINAFIYDKEVIDIMTKDFLEDMKNSEELKIEDFNNRSMVKKVKESIARLFSPIL</sequence>
<dbReference type="InterPro" id="IPR030874">
    <property type="entry name" value="Cardiolipin_synth_Firmi"/>
</dbReference>
<feature type="active site" evidence="12">
    <location>
        <position position="241"/>
    </location>
</feature>
<keyword evidence="2 12" id="KW-1003">Cell membrane</keyword>
<dbReference type="SUPFAM" id="SSF56024">
    <property type="entry name" value="Phospholipase D/nuclease"/>
    <property type="match status" value="2"/>
</dbReference>
<keyword evidence="3 12" id="KW-0444">Lipid biosynthesis</keyword>
<dbReference type="PANTHER" id="PTHR21248">
    <property type="entry name" value="CARDIOLIPIN SYNTHASE"/>
    <property type="match status" value="1"/>
</dbReference>
<dbReference type="Pfam" id="PF13396">
    <property type="entry name" value="PLDc_N"/>
    <property type="match status" value="1"/>
</dbReference>
<feature type="active site" evidence="12">
    <location>
        <position position="422"/>
    </location>
</feature>
<protein>
    <recommendedName>
        <fullName evidence="12 13">Cardiolipin synthase</fullName>
        <shortName evidence="12">CL synthase</shortName>
        <ecNumber evidence="12 13">2.7.8.-</ecNumber>
    </recommendedName>
</protein>
<evidence type="ECO:0000259" key="14">
    <source>
        <dbReference type="PROSITE" id="PS50035"/>
    </source>
</evidence>
<dbReference type="SMART" id="SM00155">
    <property type="entry name" value="PLDc"/>
    <property type="match status" value="2"/>
</dbReference>
<dbReference type="FunFam" id="3.30.870.10:FF:000014">
    <property type="entry name" value="Cardiolipin synthase"/>
    <property type="match status" value="1"/>
</dbReference>
<evidence type="ECO:0000313" key="16">
    <source>
        <dbReference type="Proteomes" id="UP000245622"/>
    </source>
</evidence>
<evidence type="ECO:0000256" key="6">
    <source>
        <dbReference type="ARBA" id="ARBA00022737"/>
    </source>
</evidence>
<evidence type="ECO:0000256" key="7">
    <source>
        <dbReference type="ARBA" id="ARBA00022989"/>
    </source>
</evidence>
<evidence type="ECO:0000256" key="3">
    <source>
        <dbReference type="ARBA" id="ARBA00022516"/>
    </source>
</evidence>
<dbReference type="AlphaFoldDB" id="A0A1V1I457"/>
<evidence type="ECO:0000256" key="11">
    <source>
        <dbReference type="ARBA" id="ARBA00023264"/>
    </source>
</evidence>
<evidence type="ECO:0000256" key="10">
    <source>
        <dbReference type="ARBA" id="ARBA00023209"/>
    </source>
</evidence>
<feature type="active site" evidence="12">
    <location>
        <position position="415"/>
    </location>
</feature>
<feature type="active site" evidence="12">
    <location>
        <position position="417"/>
    </location>
</feature>
<evidence type="ECO:0000256" key="5">
    <source>
        <dbReference type="ARBA" id="ARBA00022692"/>
    </source>
</evidence>
<feature type="transmembrane region" description="Helical" evidence="12">
    <location>
        <begin position="6"/>
        <end position="27"/>
    </location>
</feature>
<dbReference type="InterPro" id="IPR022924">
    <property type="entry name" value="Cardiolipin_synthase"/>
</dbReference>
<dbReference type="Proteomes" id="UP000245622">
    <property type="component" value="Chromosome 1"/>
</dbReference>
<feature type="domain" description="PLD phosphodiesterase" evidence="14">
    <location>
        <begin position="234"/>
        <end position="261"/>
    </location>
</feature>
<evidence type="ECO:0000313" key="15">
    <source>
        <dbReference type="EMBL" id="CED94907.1"/>
    </source>
</evidence>
<keyword evidence="11 12" id="KW-1208">Phospholipid metabolism</keyword>
<dbReference type="InterPro" id="IPR027379">
    <property type="entry name" value="CLS_N"/>
</dbReference>
<keyword evidence="4 12" id="KW-0808">Transferase</keyword>
<reference evidence="15 16" key="1">
    <citation type="submission" date="2014-04" db="EMBL/GenBank/DDBJ databases">
        <authorList>
            <person name="Hornung B.V."/>
        </authorList>
    </citation>
    <scope>NUCLEOTIDE SEQUENCE [LARGE SCALE GENOMIC DNA]</scope>
    <source>
        <strain evidence="15 16">CRIB</strain>
    </source>
</reference>
<comment type="subcellular location">
    <subcellularLocation>
        <location evidence="1 12">Cell membrane</location>
        <topology evidence="1 12">Multi-pass membrane protein</topology>
    </subcellularLocation>
</comment>
<evidence type="ECO:0000256" key="1">
    <source>
        <dbReference type="ARBA" id="ARBA00004651"/>
    </source>
</evidence>
<accession>A0A1V1I457</accession>
<keyword evidence="16" id="KW-1185">Reference proteome</keyword>
<evidence type="ECO:0000256" key="2">
    <source>
        <dbReference type="ARBA" id="ARBA00022475"/>
    </source>
</evidence>
<keyword evidence="6" id="KW-0677">Repeat</keyword>
<dbReference type="InterPro" id="IPR001736">
    <property type="entry name" value="PLipase_D/transphosphatidylase"/>
</dbReference>
<dbReference type="HAMAP" id="MF_01916">
    <property type="entry name" value="Cardiolipin_synth_Cls"/>
    <property type="match status" value="1"/>
</dbReference>
<name>A0A1V1I457_9FIRM</name>
<dbReference type="RefSeq" id="WP_180702392.1">
    <property type="nucleotide sequence ID" value="NZ_LN555523.1"/>
</dbReference>
<keyword evidence="10 12" id="KW-0594">Phospholipid biosynthesis</keyword>
<evidence type="ECO:0000256" key="13">
    <source>
        <dbReference type="NCBIfam" id="TIGR04265"/>
    </source>
</evidence>
<dbReference type="GO" id="GO:0005886">
    <property type="term" value="C:plasma membrane"/>
    <property type="evidence" value="ECO:0007669"/>
    <property type="project" value="UniProtKB-SubCell"/>
</dbReference>
<feature type="active site" evidence="12">
    <location>
        <position position="246"/>
    </location>
</feature>
<dbReference type="PANTHER" id="PTHR21248:SF22">
    <property type="entry name" value="PHOSPHOLIPASE D"/>
    <property type="match status" value="1"/>
</dbReference>
<dbReference type="InterPro" id="IPR025202">
    <property type="entry name" value="PLD-like_dom"/>
</dbReference>
<dbReference type="KEGG" id="ril:CRIB_2308"/>
<evidence type="ECO:0000256" key="9">
    <source>
        <dbReference type="ARBA" id="ARBA00023136"/>
    </source>
</evidence>
<keyword evidence="8 12" id="KW-0443">Lipid metabolism</keyword>
<feature type="domain" description="PLD phosphodiesterase" evidence="14">
    <location>
        <begin position="410"/>
        <end position="437"/>
    </location>
</feature>
<comment type="function">
    <text evidence="12">Catalyzes the reversible phosphatidyl group transfer from one phosphatidylglycerol molecule to another to form cardiolipin (CL) (diphosphatidylglycerol) and glycerol.</text>
</comment>
<dbReference type="Gene3D" id="3.30.870.10">
    <property type="entry name" value="Endonuclease Chain A"/>
    <property type="match status" value="2"/>
</dbReference>
<proteinExistence type="inferred from homology"/>
<dbReference type="NCBIfam" id="TIGR04265">
    <property type="entry name" value="bac_cardiolipin"/>
    <property type="match status" value="1"/>
</dbReference>
<dbReference type="CDD" id="cd09112">
    <property type="entry name" value="PLDc_CLS_2"/>
    <property type="match status" value="1"/>
</dbReference>
<evidence type="ECO:0000256" key="4">
    <source>
        <dbReference type="ARBA" id="ARBA00022679"/>
    </source>
</evidence>
<keyword evidence="9 12" id="KW-0472">Membrane</keyword>
<feature type="transmembrane region" description="Helical" evidence="12">
    <location>
        <begin position="39"/>
        <end position="57"/>
    </location>
</feature>
<dbReference type="PROSITE" id="PS50035">
    <property type="entry name" value="PLD"/>
    <property type="match status" value="2"/>
</dbReference>
<dbReference type="GO" id="GO:0032049">
    <property type="term" value="P:cardiolipin biosynthetic process"/>
    <property type="evidence" value="ECO:0007669"/>
    <property type="project" value="UniProtKB-UniRule"/>
</dbReference>
<keyword evidence="7 12" id="KW-1133">Transmembrane helix</keyword>
<dbReference type="GeneID" id="82206342"/>
<dbReference type="EMBL" id="LN555523">
    <property type="protein sequence ID" value="CED94907.1"/>
    <property type="molecule type" value="Genomic_DNA"/>
</dbReference>
<evidence type="ECO:0000256" key="8">
    <source>
        <dbReference type="ARBA" id="ARBA00023098"/>
    </source>
</evidence>
<keyword evidence="5 12" id="KW-0812">Transmembrane</keyword>
<feature type="active site" evidence="12">
    <location>
        <position position="239"/>
    </location>
</feature>